<comment type="similarity">
    <text evidence="2">Belongs to the fatty acid desaturase type 2 family.</text>
</comment>
<feature type="region of interest" description="Disordered" evidence="10">
    <location>
        <begin position="1"/>
        <end position="24"/>
    </location>
</feature>
<dbReference type="InterPro" id="IPR009078">
    <property type="entry name" value="Ferritin-like_SF"/>
</dbReference>
<gene>
    <name evidence="11" type="ORF">Ga0074812_10317</name>
</gene>
<organism evidence="11 12">
    <name type="scientific">Parafrankia irregularis</name>
    <dbReference type="NCBI Taxonomy" id="795642"/>
    <lineage>
        <taxon>Bacteria</taxon>
        <taxon>Bacillati</taxon>
        <taxon>Actinomycetota</taxon>
        <taxon>Actinomycetes</taxon>
        <taxon>Frankiales</taxon>
        <taxon>Frankiaceae</taxon>
        <taxon>Parafrankia</taxon>
    </lineage>
</organism>
<dbReference type="RefSeq" id="WP_091272156.1">
    <property type="nucleotide sequence ID" value="NZ_FAOZ01000003.1"/>
</dbReference>
<reference evidence="12" key="1">
    <citation type="submission" date="2015-11" db="EMBL/GenBank/DDBJ databases">
        <authorList>
            <person name="Varghese N."/>
        </authorList>
    </citation>
    <scope>NUCLEOTIDE SEQUENCE [LARGE SCALE GENOMIC DNA]</scope>
    <source>
        <strain evidence="12">DSM 45899</strain>
    </source>
</reference>
<sequence length="308" mass="34881">MTSTPTMTSAPSVTSTPAREPVLRGPVRGPFLAPGELAQAVTDFHLASSPARRWDVETAVDWAAADADRLTDGQRSAVRFVTLIEDHLPGYFAVYTRRFPLTADVDPAEFAHHRELYHFTVRWAVEEDSHARALFRYQTEAGIAEADALRHELALEGRKPFELPHDDAVSLFAYALVQEKATQLYYQQLRAVVGDPVLGTLLARLSRDEARHFTFMADVIERYLRTHGDAVVEPIREVIERFRMPLADTMRGYWRWALQIADTARYDHTDAYEHLIRIINRAVDARSDRVEELTRFVASCRSGTTATA</sequence>
<dbReference type="GO" id="GO:0046872">
    <property type="term" value="F:metal ion binding"/>
    <property type="evidence" value="ECO:0007669"/>
    <property type="project" value="UniProtKB-KW"/>
</dbReference>
<dbReference type="Proteomes" id="UP000198802">
    <property type="component" value="Unassembled WGS sequence"/>
</dbReference>
<dbReference type="GO" id="GO:0045300">
    <property type="term" value="F:stearoyl-[ACP] desaturase activity"/>
    <property type="evidence" value="ECO:0007669"/>
    <property type="project" value="InterPro"/>
</dbReference>
<evidence type="ECO:0000256" key="7">
    <source>
        <dbReference type="ARBA" id="ARBA00023004"/>
    </source>
</evidence>
<evidence type="ECO:0000256" key="5">
    <source>
        <dbReference type="ARBA" id="ARBA00022832"/>
    </source>
</evidence>
<keyword evidence="6" id="KW-0560">Oxidoreductase</keyword>
<evidence type="ECO:0000256" key="3">
    <source>
        <dbReference type="ARBA" id="ARBA00022516"/>
    </source>
</evidence>
<keyword evidence="3" id="KW-0444">Lipid biosynthesis</keyword>
<evidence type="ECO:0000256" key="4">
    <source>
        <dbReference type="ARBA" id="ARBA00022723"/>
    </source>
</evidence>
<evidence type="ECO:0000313" key="11">
    <source>
        <dbReference type="EMBL" id="CUU54527.1"/>
    </source>
</evidence>
<evidence type="ECO:0000256" key="8">
    <source>
        <dbReference type="ARBA" id="ARBA00023098"/>
    </source>
</evidence>
<dbReference type="GO" id="GO:0006633">
    <property type="term" value="P:fatty acid biosynthetic process"/>
    <property type="evidence" value="ECO:0007669"/>
    <property type="project" value="UniProtKB-KW"/>
</dbReference>
<protein>
    <submittedName>
        <fullName evidence="11">Fatty acid desaturase</fullName>
    </submittedName>
</protein>
<proteinExistence type="inferred from homology"/>
<keyword evidence="5" id="KW-0276">Fatty acid metabolism</keyword>
<keyword evidence="8" id="KW-0443">Lipid metabolism</keyword>
<evidence type="ECO:0000256" key="10">
    <source>
        <dbReference type="SAM" id="MobiDB-lite"/>
    </source>
</evidence>
<evidence type="ECO:0000313" key="12">
    <source>
        <dbReference type="Proteomes" id="UP000198802"/>
    </source>
</evidence>
<comment type="cofactor">
    <cofactor evidence="1">
        <name>Fe(2+)</name>
        <dbReference type="ChEBI" id="CHEBI:29033"/>
    </cofactor>
</comment>
<evidence type="ECO:0000256" key="6">
    <source>
        <dbReference type="ARBA" id="ARBA00023002"/>
    </source>
</evidence>
<keyword evidence="12" id="KW-1185">Reference proteome</keyword>
<dbReference type="InterPro" id="IPR005067">
    <property type="entry name" value="Fatty_acid_desaturase-2"/>
</dbReference>
<keyword evidence="9" id="KW-0275">Fatty acid biosynthesis</keyword>
<dbReference type="InterPro" id="IPR012348">
    <property type="entry name" value="RNR-like"/>
</dbReference>
<evidence type="ECO:0000256" key="2">
    <source>
        <dbReference type="ARBA" id="ARBA00008749"/>
    </source>
</evidence>
<dbReference type="EMBL" id="FAOZ01000003">
    <property type="protein sequence ID" value="CUU54527.1"/>
    <property type="molecule type" value="Genomic_DNA"/>
</dbReference>
<dbReference type="SUPFAM" id="SSF47240">
    <property type="entry name" value="Ferritin-like"/>
    <property type="match status" value="1"/>
</dbReference>
<dbReference type="AlphaFoldDB" id="A0A0S4QHC0"/>
<feature type="compositionally biased region" description="Low complexity" evidence="10">
    <location>
        <begin position="1"/>
        <end position="18"/>
    </location>
</feature>
<evidence type="ECO:0000256" key="9">
    <source>
        <dbReference type="ARBA" id="ARBA00023160"/>
    </source>
</evidence>
<keyword evidence="7" id="KW-0408">Iron</keyword>
<evidence type="ECO:0000256" key="1">
    <source>
        <dbReference type="ARBA" id="ARBA00001954"/>
    </source>
</evidence>
<keyword evidence="4" id="KW-0479">Metal-binding</keyword>
<name>A0A0S4QHC0_9ACTN</name>
<accession>A0A0S4QHC0</accession>
<dbReference type="Gene3D" id="1.10.620.20">
    <property type="entry name" value="Ribonucleotide Reductase, subunit A"/>
    <property type="match status" value="1"/>
</dbReference>
<dbReference type="Pfam" id="PF03405">
    <property type="entry name" value="FA_desaturase_2"/>
    <property type="match status" value="1"/>
</dbReference>